<dbReference type="OrthoDB" id="9803828at2"/>
<dbReference type="Proteomes" id="UP000076447">
    <property type="component" value="Unassembled WGS sequence"/>
</dbReference>
<dbReference type="GO" id="GO:0016787">
    <property type="term" value="F:hydrolase activity"/>
    <property type="evidence" value="ECO:0007669"/>
    <property type="project" value="UniProtKB-KW"/>
</dbReference>
<dbReference type="InterPro" id="IPR050300">
    <property type="entry name" value="GDXG_lipolytic_enzyme"/>
</dbReference>
<dbReference type="SUPFAM" id="SSF53474">
    <property type="entry name" value="alpha/beta-Hydrolases"/>
    <property type="match status" value="1"/>
</dbReference>
<evidence type="ECO:0000313" key="5">
    <source>
        <dbReference type="Proteomes" id="UP000076447"/>
    </source>
</evidence>
<protein>
    <submittedName>
        <fullName evidence="4">Acetyl esterase</fullName>
        <ecNumber evidence="4">3.1.1.-</ecNumber>
    </submittedName>
</protein>
<organism evidence="4 5">
    <name type="scientific">Oerskovia enterophila</name>
    <dbReference type="NCBI Taxonomy" id="43678"/>
    <lineage>
        <taxon>Bacteria</taxon>
        <taxon>Bacillati</taxon>
        <taxon>Actinomycetota</taxon>
        <taxon>Actinomycetes</taxon>
        <taxon>Micrococcales</taxon>
        <taxon>Cellulomonadaceae</taxon>
        <taxon>Oerskovia</taxon>
    </lineage>
</organism>
<feature type="domain" description="Alpha/beta hydrolase fold-3" evidence="3">
    <location>
        <begin position="111"/>
        <end position="316"/>
    </location>
</feature>
<dbReference type="InterPro" id="IPR029058">
    <property type="entry name" value="AB_hydrolase_fold"/>
</dbReference>
<feature type="transmembrane region" description="Helical" evidence="2">
    <location>
        <begin position="26"/>
        <end position="47"/>
    </location>
</feature>
<evidence type="ECO:0000259" key="3">
    <source>
        <dbReference type="Pfam" id="PF07859"/>
    </source>
</evidence>
<dbReference type="EMBL" id="LRIE01000077">
    <property type="protein sequence ID" value="KZM34724.1"/>
    <property type="molecule type" value="Genomic_DNA"/>
</dbReference>
<keyword evidence="1 4" id="KW-0378">Hydrolase</keyword>
<evidence type="ECO:0000313" key="4">
    <source>
        <dbReference type="EMBL" id="KZM34724.1"/>
    </source>
</evidence>
<reference evidence="4 5" key="1">
    <citation type="submission" date="2016-01" db="EMBL/GenBank/DDBJ databases">
        <title>Genome sequence of Oerskovia enterophila VJag, an agar and cellulose degrading bacterium.</title>
        <authorList>
            <person name="Poehlein A."/>
            <person name="Jag V."/>
            <person name="Bengelsdorf F."/>
            <person name="Duerre P."/>
            <person name="Daniel R."/>
        </authorList>
    </citation>
    <scope>NUCLEOTIDE SEQUENCE [LARGE SCALE GENOMIC DNA]</scope>
    <source>
        <strain evidence="4 5">VJag</strain>
    </source>
</reference>
<dbReference type="AlphaFoldDB" id="A0A163R0F5"/>
<dbReference type="STRING" id="43678.OJAG_25300"/>
<dbReference type="EC" id="3.1.1.-" evidence="4"/>
<dbReference type="PATRIC" id="fig|43678.3.peg.2645"/>
<accession>A0A163R0F5</accession>
<dbReference type="Pfam" id="PF07859">
    <property type="entry name" value="Abhydrolase_3"/>
    <property type="match status" value="1"/>
</dbReference>
<proteinExistence type="predicted"/>
<name>A0A163R0F5_9CELL</name>
<dbReference type="InterPro" id="IPR013094">
    <property type="entry name" value="AB_hydrolase_3"/>
</dbReference>
<comment type="caution">
    <text evidence="4">The sequence shown here is derived from an EMBL/GenBank/DDBJ whole genome shotgun (WGS) entry which is preliminary data.</text>
</comment>
<dbReference type="PANTHER" id="PTHR48081">
    <property type="entry name" value="AB HYDROLASE SUPERFAMILY PROTEIN C4A8.06C"/>
    <property type="match status" value="1"/>
</dbReference>
<gene>
    <name evidence="4" type="primary">aes</name>
    <name evidence="4" type="ORF">OJAG_25300</name>
</gene>
<dbReference type="RefSeq" id="WP_082849040.1">
    <property type="nucleotide sequence ID" value="NZ_JBIVFZ010000008.1"/>
</dbReference>
<sequence length="354" mass="36977">MVSPSPTSPASPADSPAVRRRRWPRVLAWVGASLGVVAIGTFVAFQVSPWPSALLIRYAFDKGGHETDQKLSALVPSGVVSTTDVAYRADDPDALLDVHRPASAEGPLPTVVWTHGGGWVSGTKEQVASYAKIVASHGYTVVAIDYSIAPGATYPTPLFELNDALAYVTEHADELGVDPGRIVLAGDSAGSQISAQVAGAVTSPAYARELGLEPAIGPDQLAAVVLHCGAYDIGLVDTSKGGASAWFLETVLWSYSGTKDFADDPRFAAASVTDHVTADFPPAFLTGGNADPLTPQGRALVARLAEEGVEVDAIFQPDGEEPGLGHEYQFDLSTEAGQVALDRSLEFLAKHTSG</sequence>
<evidence type="ECO:0000256" key="1">
    <source>
        <dbReference type="ARBA" id="ARBA00022801"/>
    </source>
</evidence>
<keyword evidence="2" id="KW-0472">Membrane</keyword>
<evidence type="ECO:0000256" key="2">
    <source>
        <dbReference type="SAM" id="Phobius"/>
    </source>
</evidence>
<keyword evidence="2" id="KW-1133">Transmembrane helix</keyword>
<dbReference type="Gene3D" id="3.40.50.1820">
    <property type="entry name" value="alpha/beta hydrolase"/>
    <property type="match status" value="1"/>
</dbReference>
<keyword evidence="2" id="KW-0812">Transmembrane</keyword>